<gene>
    <name evidence="8" type="ORF">ACFSR5_15420</name>
</gene>
<dbReference type="Gene3D" id="1.25.40.390">
    <property type="match status" value="1"/>
</dbReference>
<evidence type="ECO:0000313" key="8">
    <source>
        <dbReference type="EMBL" id="MFD2549038.1"/>
    </source>
</evidence>
<evidence type="ECO:0000256" key="1">
    <source>
        <dbReference type="ARBA" id="ARBA00004442"/>
    </source>
</evidence>
<feature type="domain" description="SusD-like N-terminal" evidence="7">
    <location>
        <begin position="23"/>
        <end position="238"/>
    </location>
</feature>
<evidence type="ECO:0000256" key="5">
    <source>
        <dbReference type="ARBA" id="ARBA00023237"/>
    </source>
</evidence>
<evidence type="ECO:0000259" key="7">
    <source>
        <dbReference type="Pfam" id="PF14322"/>
    </source>
</evidence>
<comment type="caution">
    <text evidence="8">The sequence shown here is derived from an EMBL/GenBank/DDBJ whole genome shotgun (WGS) entry which is preliminary data.</text>
</comment>
<evidence type="ECO:0000256" key="4">
    <source>
        <dbReference type="ARBA" id="ARBA00023136"/>
    </source>
</evidence>
<evidence type="ECO:0000313" key="9">
    <source>
        <dbReference type="Proteomes" id="UP001597545"/>
    </source>
</evidence>
<name>A0ABW5KKN6_9SPHI</name>
<dbReference type="SUPFAM" id="SSF48452">
    <property type="entry name" value="TPR-like"/>
    <property type="match status" value="1"/>
</dbReference>
<evidence type="ECO:0000259" key="6">
    <source>
        <dbReference type="Pfam" id="PF07980"/>
    </source>
</evidence>
<evidence type="ECO:0000256" key="3">
    <source>
        <dbReference type="ARBA" id="ARBA00022729"/>
    </source>
</evidence>
<feature type="domain" description="RagB/SusD" evidence="6">
    <location>
        <begin position="409"/>
        <end position="506"/>
    </location>
</feature>
<dbReference type="EMBL" id="JBHULR010000008">
    <property type="protein sequence ID" value="MFD2549038.1"/>
    <property type="molecule type" value="Genomic_DNA"/>
</dbReference>
<comment type="similarity">
    <text evidence="2">Belongs to the SusD family.</text>
</comment>
<keyword evidence="5" id="KW-0998">Cell outer membrane</keyword>
<protein>
    <submittedName>
        <fullName evidence="8">RagB/SusD family nutrient uptake outer membrane protein</fullName>
    </submittedName>
</protein>
<keyword evidence="9" id="KW-1185">Reference proteome</keyword>
<keyword evidence="4" id="KW-0472">Membrane</keyword>
<comment type="subcellular location">
    <subcellularLocation>
        <location evidence="1">Cell outer membrane</location>
    </subcellularLocation>
</comment>
<proteinExistence type="inferred from homology"/>
<dbReference type="InterPro" id="IPR033985">
    <property type="entry name" value="SusD-like_N"/>
</dbReference>
<sequence length="549" mass="62324">MKKINIYILVGIFLGTVYSCKDFLEEVPRNSTYVGEFWQSEADVNSALAGNYALLRNALSSGNFENVPRHYLYSDGVPSTYFTIQYSGDGLEGVQTGDFTWRYTIESYGDWTRYYKTIIMSNLIIEKVAAMDDALFVNESNPSRFKNEAIGQAYFIRALTYFMLTRVWGDVPLVLTTSSDPIAEEQVGRVPKAEILAQVEKDCHQAAELLDWGYRNQDAAKVTANKGSVYALLAHLYLWRATTTDLSTTTPIASDVHSADTTIAALKSFGGYAQVDTSNYYSTFIGKSREGIFELAASEQNLEGSSAHIATFFLRQAQISYYNPTYSRFFVPKNYLTTHFSRQVIGWGWVLNSSNQWEWKEHVAAVGETIYDEDGSNGRVVTEDMLIDNMDVRLRKNFTDISLSQPTCIKYSNVNYRTQSSAFISNNTLIFRYSDMLLLEAEIALYKGNITKAISIINGFRTRNGSSSLISGGATKEEVFYQYALERGKELFLEGHIYYDLIRTRQYAEFIPWLSPQRFMQGGFYWPVSPLLFKNNSFLAQTSYWVGKV</sequence>
<dbReference type="Proteomes" id="UP001597545">
    <property type="component" value="Unassembled WGS sequence"/>
</dbReference>
<keyword evidence="3" id="KW-0732">Signal</keyword>
<reference evidence="9" key="1">
    <citation type="journal article" date="2019" name="Int. J. Syst. Evol. Microbiol.">
        <title>The Global Catalogue of Microorganisms (GCM) 10K type strain sequencing project: providing services to taxonomists for standard genome sequencing and annotation.</title>
        <authorList>
            <consortium name="The Broad Institute Genomics Platform"/>
            <consortium name="The Broad Institute Genome Sequencing Center for Infectious Disease"/>
            <person name="Wu L."/>
            <person name="Ma J."/>
        </authorList>
    </citation>
    <scope>NUCLEOTIDE SEQUENCE [LARGE SCALE GENOMIC DNA]</scope>
    <source>
        <strain evidence="9">KCTC 42662</strain>
    </source>
</reference>
<organism evidence="8 9">
    <name type="scientific">Sphingobacterium suaedae</name>
    <dbReference type="NCBI Taxonomy" id="1686402"/>
    <lineage>
        <taxon>Bacteria</taxon>
        <taxon>Pseudomonadati</taxon>
        <taxon>Bacteroidota</taxon>
        <taxon>Sphingobacteriia</taxon>
        <taxon>Sphingobacteriales</taxon>
        <taxon>Sphingobacteriaceae</taxon>
        <taxon>Sphingobacterium</taxon>
    </lineage>
</organism>
<dbReference type="RefSeq" id="WP_380905357.1">
    <property type="nucleotide sequence ID" value="NZ_JBHUEG010000008.1"/>
</dbReference>
<dbReference type="InterPro" id="IPR011990">
    <property type="entry name" value="TPR-like_helical_dom_sf"/>
</dbReference>
<accession>A0ABW5KKN6</accession>
<dbReference type="Pfam" id="PF07980">
    <property type="entry name" value="SusD_RagB"/>
    <property type="match status" value="1"/>
</dbReference>
<dbReference type="InterPro" id="IPR012944">
    <property type="entry name" value="SusD_RagB_dom"/>
</dbReference>
<dbReference type="Pfam" id="PF14322">
    <property type="entry name" value="SusD-like_3"/>
    <property type="match status" value="1"/>
</dbReference>
<evidence type="ECO:0000256" key="2">
    <source>
        <dbReference type="ARBA" id="ARBA00006275"/>
    </source>
</evidence>
<dbReference type="PROSITE" id="PS51257">
    <property type="entry name" value="PROKAR_LIPOPROTEIN"/>
    <property type="match status" value="1"/>
</dbReference>